<keyword evidence="1" id="KW-0472">Membrane</keyword>
<name>A0A396H0Z1_MEDTR</name>
<keyword evidence="1" id="KW-0812">Transmembrane</keyword>
<dbReference type="Gramene" id="rna39652">
    <property type="protein sequence ID" value="RHN45364.1"/>
    <property type="gene ID" value="gene39652"/>
</dbReference>
<organism evidence="2">
    <name type="scientific">Medicago truncatula</name>
    <name type="common">Barrel medic</name>
    <name type="synonym">Medicago tribuloides</name>
    <dbReference type="NCBI Taxonomy" id="3880"/>
    <lineage>
        <taxon>Eukaryota</taxon>
        <taxon>Viridiplantae</taxon>
        <taxon>Streptophyta</taxon>
        <taxon>Embryophyta</taxon>
        <taxon>Tracheophyta</taxon>
        <taxon>Spermatophyta</taxon>
        <taxon>Magnoliopsida</taxon>
        <taxon>eudicotyledons</taxon>
        <taxon>Gunneridae</taxon>
        <taxon>Pentapetalae</taxon>
        <taxon>rosids</taxon>
        <taxon>fabids</taxon>
        <taxon>Fabales</taxon>
        <taxon>Fabaceae</taxon>
        <taxon>Papilionoideae</taxon>
        <taxon>50 kb inversion clade</taxon>
        <taxon>NPAAA clade</taxon>
        <taxon>Hologalegina</taxon>
        <taxon>IRL clade</taxon>
        <taxon>Trifolieae</taxon>
        <taxon>Medicago</taxon>
    </lineage>
</organism>
<feature type="transmembrane region" description="Helical" evidence="1">
    <location>
        <begin position="413"/>
        <end position="433"/>
    </location>
</feature>
<feature type="transmembrane region" description="Helical" evidence="1">
    <location>
        <begin position="202"/>
        <end position="227"/>
    </location>
</feature>
<evidence type="ECO:0000256" key="1">
    <source>
        <dbReference type="SAM" id="Phobius"/>
    </source>
</evidence>
<accession>A0A396H0Z1</accession>
<dbReference type="InterPro" id="IPR044200">
    <property type="entry name" value="At5g03900-like"/>
</dbReference>
<proteinExistence type="predicted"/>
<sequence>MKGQMCQNTGLILPPSFHTHPFSLRGHTNWISPKSNSLPNANQMATIPTCFAITPTSRLLTFTAPPFHKPFIFPQNRRINKRGWALVVPRAAVDVGRGIRPGGVVESDKLSSDVRKRTMDAVDGCGGRVTVGDVASRAGLKLNEAQKALQALAADTDGFLEVSEEGDVLYVFPKNYRSKLGAKSFRIKAEPFIEKAKGAGEYLIRVSFGTALIASIVIVYTAIIALVTSSRSEDDNRGRRGGRSYDSGFNFYFNPVDLFWYWDPYYNRRRRVQVDDNKTNFIESVFSFVFGDGDPNQGIEEERWKLIGQYIASNGGVVAAEELAPYLDIDSTERIKDDESYILPVLLRFDGQPVVDEEGNILYRFPSLQRTASQKSKRKEYVGKRWADWVGGVEKFFEEKRWQFSKTSSSERAMVVGLGGLNLFGVIVLGTMLKEVAVRPDSFIKFVADIFPLLQIYAGSFFAIPLVRWFFVRKRNADIEKRNQARQQCARVLELPDISLTQKLFSARDMAQKTVIGQDQIVYSTDKDFLDQDYEANEWDKKFRELERSD</sequence>
<gene>
    <name evidence="2" type="ORF">MtrunA17_Chr7g0229981</name>
</gene>
<reference evidence="2" key="1">
    <citation type="journal article" date="2018" name="Nat. Plants">
        <title>Whole-genome landscape of Medicago truncatula symbiotic genes.</title>
        <authorList>
            <person name="Pecrix Y."/>
            <person name="Gamas P."/>
            <person name="Carrere S."/>
        </authorList>
    </citation>
    <scope>NUCLEOTIDE SEQUENCE</scope>
    <source>
        <tissue evidence="2">Leaves</tissue>
    </source>
</reference>
<keyword evidence="1" id="KW-1133">Transmembrane helix</keyword>
<protein>
    <recommendedName>
        <fullName evidence="3">Iron-sulfur cluster biosynthesis family protein</fullName>
    </recommendedName>
</protein>
<dbReference type="PANTHER" id="PTHR47380">
    <property type="entry name" value="OS02G0533000 PROTEIN"/>
    <property type="match status" value="1"/>
</dbReference>
<evidence type="ECO:0008006" key="3">
    <source>
        <dbReference type="Google" id="ProtNLM"/>
    </source>
</evidence>
<dbReference type="EMBL" id="PSQE01000007">
    <property type="protein sequence ID" value="RHN45364.1"/>
    <property type="molecule type" value="Genomic_DNA"/>
</dbReference>
<feature type="transmembrane region" description="Helical" evidence="1">
    <location>
        <begin position="453"/>
        <end position="472"/>
    </location>
</feature>
<dbReference type="PANTHER" id="PTHR47380:SF4">
    <property type="entry name" value="OS02G0533000 PROTEIN"/>
    <property type="match status" value="1"/>
</dbReference>
<comment type="caution">
    <text evidence="2">The sequence shown here is derived from an EMBL/GenBank/DDBJ whole genome shotgun (WGS) entry which is preliminary data.</text>
</comment>
<dbReference type="AlphaFoldDB" id="A0A396H0Z1"/>
<evidence type="ECO:0000313" key="2">
    <source>
        <dbReference type="EMBL" id="RHN45364.1"/>
    </source>
</evidence>
<dbReference type="Proteomes" id="UP000265566">
    <property type="component" value="Chromosome 7"/>
</dbReference>